<protein>
    <submittedName>
        <fullName evidence="2">Uncharacterized protein</fullName>
    </submittedName>
</protein>
<evidence type="ECO:0000256" key="1">
    <source>
        <dbReference type="SAM" id="Phobius"/>
    </source>
</evidence>
<name>A0ABW0QN65_9GAMM</name>
<feature type="transmembrane region" description="Helical" evidence="1">
    <location>
        <begin position="6"/>
        <end position="32"/>
    </location>
</feature>
<dbReference type="Proteomes" id="UP001596114">
    <property type="component" value="Unassembled WGS sequence"/>
</dbReference>
<accession>A0ABW0QN65</accession>
<evidence type="ECO:0000313" key="3">
    <source>
        <dbReference type="Proteomes" id="UP001596114"/>
    </source>
</evidence>
<keyword evidence="1" id="KW-0812">Transmembrane</keyword>
<comment type="caution">
    <text evidence="2">The sequence shown here is derived from an EMBL/GenBank/DDBJ whole genome shotgun (WGS) entry which is preliminary data.</text>
</comment>
<organism evidence="2 3">
    <name type="scientific">Rhodanobacter ginsengisoli</name>
    <dbReference type="NCBI Taxonomy" id="418646"/>
    <lineage>
        <taxon>Bacteria</taxon>
        <taxon>Pseudomonadati</taxon>
        <taxon>Pseudomonadota</taxon>
        <taxon>Gammaproteobacteria</taxon>
        <taxon>Lysobacterales</taxon>
        <taxon>Rhodanobacteraceae</taxon>
        <taxon>Rhodanobacter</taxon>
    </lineage>
</organism>
<dbReference type="RefSeq" id="WP_377319769.1">
    <property type="nucleotide sequence ID" value="NZ_JBHSNF010000002.1"/>
</dbReference>
<proteinExistence type="predicted"/>
<reference evidence="3" key="1">
    <citation type="journal article" date="2019" name="Int. J. Syst. Evol. Microbiol.">
        <title>The Global Catalogue of Microorganisms (GCM) 10K type strain sequencing project: providing services to taxonomists for standard genome sequencing and annotation.</title>
        <authorList>
            <consortium name="The Broad Institute Genomics Platform"/>
            <consortium name="The Broad Institute Genome Sequencing Center for Infectious Disease"/>
            <person name="Wu L."/>
            <person name="Ma J."/>
        </authorList>
    </citation>
    <scope>NUCLEOTIDE SEQUENCE [LARGE SCALE GENOMIC DNA]</scope>
    <source>
        <strain evidence="3">CGMCC 1.16619</strain>
    </source>
</reference>
<keyword evidence="1" id="KW-0472">Membrane</keyword>
<keyword evidence="3" id="KW-1185">Reference proteome</keyword>
<sequence length="150" mass="16756">MNLTASSVQLIIFICAIVVAASALTGVVLLAAMRRDLNHALRPSDRARIGRLEAQTRANDRLIESPRGREALVEFFASEIHVSAFLREAEEEIERASSAEEVRAALERMKREDKKRWWSMESLKRGAKAVGEKLFDKANDFIKPYLGGGS</sequence>
<dbReference type="EMBL" id="JBHSNF010000002">
    <property type="protein sequence ID" value="MFC5526228.1"/>
    <property type="molecule type" value="Genomic_DNA"/>
</dbReference>
<gene>
    <name evidence="2" type="ORF">ACFPPA_10785</name>
</gene>
<evidence type="ECO:0000313" key="2">
    <source>
        <dbReference type="EMBL" id="MFC5526228.1"/>
    </source>
</evidence>
<keyword evidence="1" id="KW-1133">Transmembrane helix</keyword>